<comment type="caution">
    <text evidence="2">The sequence shown here is derived from an EMBL/GenBank/DDBJ whole genome shotgun (WGS) entry which is preliminary data.</text>
</comment>
<proteinExistence type="predicted"/>
<feature type="region of interest" description="Disordered" evidence="1">
    <location>
        <begin position="1"/>
        <end position="27"/>
    </location>
</feature>
<evidence type="ECO:0000256" key="1">
    <source>
        <dbReference type="SAM" id="MobiDB-lite"/>
    </source>
</evidence>
<gene>
    <name evidence="2" type="ORF">THARTR1_02129</name>
</gene>
<dbReference type="AlphaFoldDB" id="A0A2K0UJK2"/>
<evidence type="ECO:0000313" key="3">
    <source>
        <dbReference type="Proteomes" id="UP000236290"/>
    </source>
</evidence>
<dbReference type="Proteomes" id="UP000236290">
    <property type="component" value="Unassembled WGS sequence"/>
</dbReference>
<feature type="compositionally biased region" description="Polar residues" evidence="1">
    <location>
        <begin position="39"/>
        <end position="51"/>
    </location>
</feature>
<feature type="region of interest" description="Disordered" evidence="1">
    <location>
        <begin position="39"/>
        <end position="62"/>
    </location>
</feature>
<sequence>MKEVTGSFRRRRAQENAPSRSDPTSDTYIFPARIASTTIPRSTSTVNSQAATPAENMGRTRKPATEKVRYLGRWAKLGVGKNDGTGSFRRFLSIGRDL</sequence>
<organism evidence="2 3">
    <name type="scientific">Trichoderma harzianum</name>
    <name type="common">Hypocrea lixii</name>
    <dbReference type="NCBI Taxonomy" id="5544"/>
    <lineage>
        <taxon>Eukaryota</taxon>
        <taxon>Fungi</taxon>
        <taxon>Dikarya</taxon>
        <taxon>Ascomycota</taxon>
        <taxon>Pezizomycotina</taxon>
        <taxon>Sordariomycetes</taxon>
        <taxon>Hypocreomycetidae</taxon>
        <taxon>Hypocreales</taxon>
        <taxon>Hypocreaceae</taxon>
        <taxon>Trichoderma</taxon>
    </lineage>
</organism>
<feature type="compositionally biased region" description="Polar residues" evidence="1">
    <location>
        <begin position="16"/>
        <end position="27"/>
    </location>
</feature>
<name>A0A2K0UJK2_TRIHA</name>
<protein>
    <submittedName>
        <fullName evidence="2">Uncharacterized protein</fullName>
    </submittedName>
</protein>
<accession>A0A2K0UJK2</accession>
<reference evidence="2 3" key="1">
    <citation type="submission" date="2017-02" db="EMBL/GenBank/DDBJ databases">
        <title>Genomes of Trichoderma spp. with biocontrol activity.</title>
        <authorList>
            <person name="Gardiner D."/>
            <person name="Kazan K."/>
            <person name="Vos C."/>
            <person name="Harvey P."/>
        </authorList>
    </citation>
    <scope>NUCLEOTIDE SEQUENCE [LARGE SCALE GENOMIC DNA]</scope>
    <source>
        <strain evidence="2 3">Tr1</strain>
    </source>
</reference>
<dbReference type="EMBL" id="MTYI01000023">
    <property type="protein sequence ID" value="PNP57971.1"/>
    <property type="molecule type" value="Genomic_DNA"/>
</dbReference>
<evidence type="ECO:0000313" key="2">
    <source>
        <dbReference type="EMBL" id="PNP57971.1"/>
    </source>
</evidence>